<dbReference type="EMBL" id="JBHSHC010000033">
    <property type="protein sequence ID" value="MFC4766889.1"/>
    <property type="molecule type" value="Genomic_DNA"/>
</dbReference>
<evidence type="ECO:0000259" key="1">
    <source>
        <dbReference type="Pfam" id="PF03205"/>
    </source>
</evidence>
<protein>
    <submittedName>
        <fullName evidence="2">Molybdopterin-guanine dinucleotide biosynthesis protein B</fullName>
    </submittedName>
</protein>
<dbReference type="PANTHER" id="PTHR40072">
    <property type="entry name" value="MOLYBDOPTERIN-GUANINE DINUCLEOTIDE BIOSYNTHESIS ADAPTER PROTEIN-RELATED"/>
    <property type="match status" value="1"/>
</dbReference>
<dbReference type="CDD" id="cd03116">
    <property type="entry name" value="MobB"/>
    <property type="match status" value="1"/>
</dbReference>
<dbReference type="SUPFAM" id="SSF52540">
    <property type="entry name" value="P-loop containing nucleoside triphosphate hydrolases"/>
    <property type="match status" value="1"/>
</dbReference>
<reference evidence="3" key="1">
    <citation type="journal article" date="2019" name="Int. J. Syst. Evol. Microbiol.">
        <title>The Global Catalogue of Microorganisms (GCM) 10K type strain sequencing project: providing services to taxonomists for standard genome sequencing and annotation.</title>
        <authorList>
            <consortium name="The Broad Institute Genomics Platform"/>
            <consortium name="The Broad Institute Genome Sequencing Center for Infectious Disease"/>
            <person name="Wu L."/>
            <person name="Ma J."/>
        </authorList>
    </citation>
    <scope>NUCLEOTIDE SEQUENCE [LARGE SCALE GENOMIC DNA]</scope>
    <source>
        <strain evidence="3">WYCCWR 12678</strain>
    </source>
</reference>
<feature type="domain" description="Molybdopterin-guanine dinucleotide biosynthesis protein B (MobB)" evidence="1">
    <location>
        <begin position="6"/>
        <end position="133"/>
    </location>
</feature>
<keyword evidence="3" id="KW-1185">Reference proteome</keyword>
<name>A0ABV9PZB9_9BACL</name>
<dbReference type="RefSeq" id="WP_380024779.1">
    <property type="nucleotide sequence ID" value="NZ_JBHSHC010000033.1"/>
</dbReference>
<dbReference type="Proteomes" id="UP001596002">
    <property type="component" value="Unassembled WGS sequence"/>
</dbReference>
<dbReference type="InterPro" id="IPR004435">
    <property type="entry name" value="MobB_dom"/>
</dbReference>
<evidence type="ECO:0000313" key="3">
    <source>
        <dbReference type="Proteomes" id="UP001596002"/>
    </source>
</evidence>
<sequence length="167" mass="18423">MSVKAFAVVGYKNMGKTTLVCKLVSELKNRGYRVGTLKHDAHDFQLDYEGTDTFQHRQAGADVVAIASSGKWAVQGWPAQPPTLEEMLKRFEGVDLVIVEGYKQGNLPKIVVSDRRGAIFQNERLENVVAVATIDGAPFLAPSAARVYDRNEIDCFIELVLATLALR</sequence>
<comment type="caution">
    <text evidence="2">The sequence shown here is derived from an EMBL/GenBank/DDBJ whole genome shotgun (WGS) entry which is preliminary data.</text>
</comment>
<dbReference type="Gene3D" id="3.40.50.300">
    <property type="entry name" value="P-loop containing nucleotide triphosphate hydrolases"/>
    <property type="match status" value="1"/>
</dbReference>
<evidence type="ECO:0000313" key="2">
    <source>
        <dbReference type="EMBL" id="MFC4766889.1"/>
    </source>
</evidence>
<dbReference type="Pfam" id="PF03205">
    <property type="entry name" value="MobB"/>
    <property type="match status" value="1"/>
</dbReference>
<proteinExistence type="predicted"/>
<accession>A0ABV9PZB9</accession>
<dbReference type="InterPro" id="IPR027417">
    <property type="entry name" value="P-loop_NTPase"/>
</dbReference>
<dbReference type="InterPro" id="IPR052539">
    <property type="entry name" value="MGD_biosynthesis_adapter"/>
</dbReference>
<dbReference type="NCBIfam" id="TIGR00176">
    <property type="entry name" value="mobB"/>
    <property type="match status" value="1"/>
</dbReference>
<organism evidence="2 3">
    <name type="scientific">Effusibacillus consociatus</name>
    <dbReference type="NCBI Taxonomy" id="1117041"/>
    <lineage>
        <taxon>Bacteria</taxon>
        <taxon>Bacillati</taxon>
        <taxon>Bacillota</taxon>
        <taxon>Bacilli</taxon>
        <taxon>Bacillales</taxon>
        <taxon>Alicyclobacillaceae</taxon>
        <taxon>Effusibacillus</taxon>
    </lineage>
</organism>
<gene>
    <name evidence="2" type="primary">mobB</name>
    <name evidence="2" type="ORF">ACFO8Q_05845</name>
</gene>
<dbReference type="PANTHER" id="PTHR40072:SF1">
    <property type="entry name" value="MOLYBDOPTERIN-GUANINE DINUCLEOTIDE BIOSYNTHESIS ADAPTER PROTEIN"/>
    <property type="match status" value="1"/>
</dbReference>